<keyword evidence="1" id="KW-0175">Coiled coil</keyword>
<protein>
    <submittedName>
        <fullName evidence="3">Uncharacterized protein</fullName>
    </submittedName>
</protein>
<accession>A0AAW0EY95</accession>
<reference evidence="3 4" key="1">
    <citation type="journal article" date="2021" name="MBio">
        <title>A New Model Trypanosomatid, Novymonas esmeraldas: Genomic Perception of Its 'Candidatus Pandoraea novymonadis' Endosymbiont.</title>
        <authorList>
            <person name="Zakharova A."/>
            <person name="Saura A."/>
            <person name="Butenko A."/>
            <person name="Podesvova L."/>
            <person name="Warmusova S."/>
            <person name="Kostygov A.Y."/>
            <person name="Nenarokova A."/>
            <person name="Lukes J."/>
            <person name="Opperdoes F.R."/>
            <person name="Yurchenko V."/>
        </authorList>
    </citation>
    <scope>NUCLEOTIDE SEQUENCE [LARGE SCALE GENOMIC DNA]</scope>
    <source>
        <strain evidence="3 4">E262AT.01</strain>
    </source>
</reference>
<feature type="region of interest" description="Disordered" evidence="2">
    <location>
        <begin position="88"/>
        <end position="221"/>
    </location>
</feature>
<feature type="compositionally biased region" description="Low complexity" evidence="2">
    <location>
        <begin position="792"/>
        <end position="805"/>
    </location>
</feature>
<dbReference type="Proteomes" id="UP001430356">
    <property type="component" value="Unassembled WGS sequence"/>
</dbReference>
<evidence type="ECO:0000256" key="1">
    <source>
        <dbReference type="SAM" id="Coils"/>
    </source>
</evidence>
<feature type="coiled-coil region" evidence="1">
    <location>
        <begin position="689"/>
        <end position="716"/>
    </location>
</feature>
<dbReference type="AlphaFoldDB" id="A0AAW0EY95"/>
<feature type="region of interest" description="Disordered" evidence="2">
    <location>
        <begin position="735"/>
        <end position="810"/>
    </location>
</feature>
<evidence type="ECO:0000313" key="3">
    <source>
        <dbReference type="EMBL" id="KAK7199118.1"/>
    </source>
</evidence>
<dbReference type="EMBL" id="JAECZO010000216">
    <property type="protein sequence ID" value="KAK7199118.1"/>
    <property type="molecule type" value="Genomic_DNA"/>
</dbReference>
<gene>
    <name evidence="3" type="ORF">NESM_000881100</name>
</gene>
<evidence type="ECO:0000256" key="2">
    <source>
        <dbReference type="SAM" id="MobiDB-lite"/>
    </source>
</evidence>
<feature type="region of interest" description="Disordered" evidence="2">
    <location>
        <begin position="887"/>
        <end position="911"/>
    </location>
</feature>
<feature type="region of interest" description="Disordered" evidence="2">
    <location>
        <begin position="244"/>
        <end position="314"/>
    </location>
</feature>
<feature type="compositionally biased region" description="Low complexity" evidence="2">
    <location>
        <begin position="178"/>
        <end position="221"/>
    </location>
</feature>
<feature type="compositionally biased region" description="Low complexity" evidence="2">
    <location>
        <begin position="746"/>
        <end position="757"/>
    </location>
</feature>
<feature type="compositionally biased region" description="Low complexity" evidence="2">
    <location>
        <begin position="244"/>
        <end position="267"/>
    </location>
</feature>
<keyword evidence="4" id="KW-1185">Reference proteome</keyword>
<proteinExistence type="predicted"/>
<feature type="compositionally biased region" description="Low complexity" evidence="2">
    <location>
        <begin position="137"/>
        <end position="153"/>
    </location>
</feature>
<comment type="caution">
    <text evidence="3">The sequence shown here is derived from an EMBL/GenBank/DDBJ whole genome shotgun (WGS) entry which is preliminary data.</text>
</comment>
<sequence length="992" mass="105089">MEPTVDVAPPPPEGEAPLATAIKRFAMLDSFSSSDGDGAAFPTNRLRFGAGGQADLSGLLDDSMDLRNSPPYAGSPARLALAKGAEAPLPASTVEHSSDWPIDSTAADAPLTHQELGPLRFPAADRSAGVAQRHVSRSSSSSSSSTSASAASAPRKQRGAATAESPASAPQGRPEQQPLLPAPTAVAVAPAPDTPRQVAAATTTGTPAPRQPRQTRTRIAATASPLVVGAAATPLQAIVPDAQPAAVAATSAAPVRSSASRSATRQRPGGAPSRVASAGTRPSPASPAPLSTPSLPQDVGREPRSPTSGRAYTTVPQWTRHMKKKDGVYVERARVANPTAMYDRGVTGLWRASAKREAMRAKLAEAALAEATFHPSISPRASALKRGSDAGHDAAAQLRYRLQLLELPDELATATHRHSPRLSHASEMIVRACRERGGGVALPPGERLYRDSVYRRMAIEAARPTAPPPAVVRSRDAIEAHIAGLYSFERQRQCAIAAAREAPPSLSAEAQRRVYVDPQALVERLTKEAPPSPRLAAVAQLERDQCPFQPRTNAGAAEMRHQARLRGLHRWVRHFCGADVLVVPVLLAYRGPAADEAAALLTLLQHHSPSTMEWGVDDLAGAVAARAGAGSLVAELWRRRPPGDEASRQNGDLLFRPTVNPKSAAIVDDMEAEQRCGPTHDRLFLGAKARQLSQRQHELEEEQAALEEGQRELLRRRQSQALWRAREAQRLAAYRAERETERRDSAAAAEALQRRQATPSRRLLLRSVSPPQETVVGRVNAAPSPAPRPRPVHVASASSTSRSPAPVTPPMAPSPLAPVCISGCDGGSGCSRTSAAPRAVASATTTDSVERHAPVMHARTTTAPLESGAPAMDAAAEALRQLLAAPTHDRTAASGAPTAPPPPPLSSSSVPASTCFAPCDLNRPRASSGQPRSCSRPLDVVLECAELRDPRTLPSSERERLARAQKRQLRELGRLLYNRHRSRVDVAATEGT</sequence>
<feature type="compositionally biased region" description="Basic and acidic residues" evidence="2">
    <location>
        <begin position="735"/>
        <end position="745"/>
    </location>
</feature>
<feature type="compositionally biased region" description="Polar residues" evidence="2">
    <location>
        <begin position="305"/>
        <end position="314"/>
    </location>
</feature>
<evidence type="ECO:0000313" key="4">
    <source>
        <dbReference type="Proteomes" id="UP001430356"/>
    </source>
</evidence>
<name>A0AAW0EY95_9TRYP</name>
<organism evidence="3 4">
    <name type="scientific">Novymonas esmeraldas</name>
    <dbReference type="NCBI Taxonomy" id="1808958"/>
    <lineage>
        <taxon>Eukaryota</taxon>
        <taxon>Discoba</taxon>
        <taxon>Euglenozoa</taxon>
        <taxon>Kinetoplastea</taxon>
        <taxon>Metakinetoplastina</taxon>
        <taxon>Trypanosomatida</taxon>
        <taxon>Trypanosomatidae</taxon>
        <taxon>Novymonas</taxon>
    </lineage>
</organism>